<dbReference type="InterPro" id="IPR029058">
    <property type="entry name" value="AB_hydrolase_fold"/>
</dbReference>
<dbReference type="Proteomes" id="UP000029714">
    <property type="component" value="Unassembled WGS sequence"/>
</dbReference>
<name>A0A347VRN2_9HELI</name>
<reference evidence="2" key="3">
    <citation type="submission" date="2018-04" db="EMBL/GenBank/DDBJ databases">
        <authorList>
            <person name="Sheh A."/>
            <person name="Shen Z."/>
            <person name="Mannion A.J."/>
            <person name="Fox J.G."/>
        </authorList>
    </citation>
    <scope>NUCLEOTIDE SEQUENCE</scope>
    <source>
        <strain evidence="2">MIT 97-6194</strain>
    </source>
</reference>
<evidence type="ECO:0000313" key="1">
    <source>
        <dbReference type="EMBL" id="MWV68839.1"/>
    </source>
</evidence>
<dbReference type="STRING" id="1548018.LS64_12280"/>
<evidence type="ECO:0000313" key="2">
    <source>
        <dbReference type="EMBL" id="TLD94410.1"/>
    </source>
</evidence>
<sequence>MLPIVIMPQILEPFASKKYKKSGGNITKFSPQNVDSKNILCFIGGFVDSHYLLMYRAFRLSLEREFCINNVRDFNSMYITFNCYDFLRDFMPRALSNGFRFYILAHSWGAKNIIRLCLKYDFSVEFLLSLDCVGHFKITHRPQNIKLWENIYISDFSLEYSRANLAALIGHGQQFIKYADFNIGLTPPHHHASLQEMINQSRYFN</sequence>
<reference evidence="1 4" key="4">
    <citation type="submission" date="2019-12" db="EMBL/GenBank/DDBJ databases">
        <title>Multi-Generational Helicobacter saguini Isolates.</title>
        <authorList>
            <person name="Mannion A."/>
            <person name="Shen Z."/>
            <person name="Fox J.G."/>
        </authorList>
    </citation>
    <scope>NUCLEOTIDE SEQUENCE [LARGE SCALE GENOMIC DNA]</scope>
    <source>
        <strain evidence="1">16-048</strain>
        <strain evidence="4">16-048 (F4)</strain>
    </source>
</reference>
<dbReference type="OrthoDB" id="5321065at2"/>
<reference evidence="2 3" key="2">
    <citation type="journal article" date="2016" name="Infect. Immun.">
        <title>Helicobacter saguini, a Novel Helicobacter Isolated from Cotton-Top Tamarins with Ulcerative Colitis, Has Proinflammatory Properties and Induces Typhlocolitis and Dysplasia in Gnotobiotic IL-10-/- Mice.</title>
        <authorList>
            <person name="Shen Z."/>
            <person name="Mannion A."/>
            <person name="Whary M.T."/>
            <person name="Muthupalani S."/>
            <person name="Sheh A."/>
            <person name="Feng Y."/>
            <person name="Gong G."/>
            <person name="Vandamme P."/>
            <person name="Holcombe H.R."/>
            <person name="Paster B.J."/>
            <person name="Fox J.G."/>
        </authorList>
    </citation>
    <scope>NUCLEOTIDE SEQUENCE [LARGE SCALE GENOMIC DNA]</scope>
    <source>
        <strain evidence="2 3">MIT 97-6194</strain>
    </source>
</reference>
<dbReference type="Proteomes" id="UP000477070">
    <property type="component" value="Unassembled WGS sequence"/>
</dbReference>
<evidence type="ECO:0000313" key="3">
    <source>
        <dbReference type="Proteomes" id="UP000029714"/>
    </source>
</evidence>
<evidence type="ECO:0008006" key="5">
    <source>
        <dbReference type="Google" id="ProtNLM"/>
    </source>
</evidence>
<organism evidence="2 3">
    <name type="scientific">Helicobacter saguini</name>
    <dbReference type="NCBI Taxonomy" id="1548018"/>
    <lineage>
        <taxon>Bacteria</taxon>
        <taxon>Pseudomonadati</taxon>
        <taxon>Campylobacterota</taxon>
        <taxon>Epsilonproteobacteria</taxon>
        <taxon>Campylobacterales</taxon>
        <taxon>Helicobacteraceae</taxon>
        <taxon>Helicobacter</taxon>
    </lineage>
</organism>
<proteinExistence type="predicted"/>
<dbReference type="RefSeq" id="WP_034573413.1">
    <property type="nucleotide sequence ID" value="NZ_JRMP02000007.1"/>
</dbReference>
<dbReference type="SUPFAM" id="SSF53474">
    <property type="entry name" value="alpha/beta-Hydrolases"/>
    <property type="match status" value="1"/>
</dbReference>
<dbReference type="EMBL" id="QBIU01000001">
    <property type="protein sequence ID" value="MWV68839.1"/>
    <property type="molecule type" value="Genomic_DNA"/>
</dbReference>
<keyword evidence="3" id="KW-1185">Reference proteome</keyword>
<comment type="caution">
    <text evidence="2">The sequence shown here is derived from an EMBL/GenBank/DDBJ whole genome shotgun (WGS) entry which is preliminary data.</text>
</comment>
<reference evidence="2 3" key="1">
    <citation type="journal article" date="2014" name="Genome Announc.">
        <title>Draft genome sequences of eight enterohepatic helicobacter species isolated from both laboratory and wild rodents.</title>
        <authorList>
            <person name="Sheh A."/>
            <person name="Shen Z."/>
            <person name="Fox J.G."/>
        </authorList>
    </citation>
    <scope>NUCLEOTIDE SEQUENCE [LARGE SCALE GENOMIC DNA]</scope>
    <source>
        <strain evidence="2 3">MIT 97-6194</strain>
    </source>
</reference>
<dbReference type="AlphaFoldDB" id="A0A347VRN2"/>
<protein>
    <recommendedName>
        <fullName evidence="5">Alpha/beta hydrolase</fullName>
    </recommendedName>
</protein>
<evidence type="ECO:0000313" key="4">
    <source>
        <dbReference type="Proteomes" id="UP000477070"/>
    </source>
</evidence>
<accession>A0A347VRN2</accession>
<gene>
    <name evidence="1" type="ORF">DCO61_02070</name>
    <name evidence="2" type="ORF">LS64_005620</name>
</gene>
<dbReference type="EMBL" id="JRMP02000007">
    <property type="protein sequence ID" value="TLD94410.1"/>
    <property type="molecule type" value="Genomic_DNA"/>
</dbReference>